<dbReference type="GO" id="GO:0016493">
    <property type="term" value="F:C-C chemokine receptor activity"/>
    <property type="evidence" value="ECO:0007669"/>
    <property type="project" value="TreeGrafter"/>
</dbReference>
<gene>
    <name evidence="10 11" type="primary">LOC116949384</name>
</gene>
<proteinExistence type="predicted"/>
<dbReference type="SUPFAM" id="SSF81321">
    <property type="entry name" value="Family A G protein-coupled receptor-like"/>
    <property type="match status" value="1"/>
</dbReference>
<evidence type="ECO:0000256" key="2">
    <source>
        <dbReference type="ARBA" id="ARBA00022692"/>
    </source>
</evidence>
<reference evidence="10 11" key="1">
    <citation type="submission" date="2025-04" db="UniProtKB">
        <authorList>
            <consortium name="RefSeq"/>
        </authorList>
    </citation>
    <scope>IDENTIFICATION</scope>
    <source>
        <tissue evidence="10 11">Sperm</tissue>
    </source>
</reference>
<dbReference type="GO" id="GO:0019722">
    <property type="term" value="P:calcium-mediated signaling"/>
    <property type="evidence" value="ECO:0007669"/>
    <property type="project" value="TreeGrafter"/>
</dbReference>
<evidence type="ECO:0000256" key="1">
    <source>
        <dbReference type="ARBA" id="ARBA00004370"/>
    </source>
</evidence>
<dbReference type="RefSeq" id="XP_032822546.1">
    <property type="nucleotide sequence ID" value="XM_032966655.1"/>
</dbReference>
<organism evidence="9 11">
    <name type="scientific">Petromyzon marinus</name>
    <name type="common">Sea lamprey</name>
    <dbReference type="NCBI Taxonomy" id="7757"/>
    <lineage>
        <taxon>Eukaryota</taxon>
        <taxon>Metazoa</taxon>
        <taxon>Chordata</taxon>
        <taxon>Craniata</taxon>
        <taxon>Vertebrata</taxon>
        <taxon>Cyclostomata</taxon>
        <taxon>Hyperoartia</taxon>
        <taxon>Petromyzontiformes</taxon>
        <taxon>Petromyzontidae</taxon>
        <taxon>Petromyzon</taxon>
    </lineage>
</organism>
<dbReference type="PANTHER" id="PTHR10489:SF931">
    <property type="entry name" value="ATYPICAL CHEMOKINE RECEPTOR 3"/>
    <property type="match status" value="1"/>
</dbReference>
<keyword evidence="5 8" id="KW-0472">Membrane</keyword>
<keyword evidence="6" id="KW-0675">Receptor</keyword>
<name>A0AAJ7TT66_PETMA</name>
<evidence type="ECO:0000256" key="8">
    <source>
        <dbReference type="SAM" id="Phobius"/>
    </source>
</evidence>
<dbReference type="PANTHER" id="PTHR10489">
    <property type="entry name" value="CELL ADHESION MOLECULE"/>
    <property type="match status" value="1"/>
</dbReference>
<feature type="transmembrane region" description="Helical" evidence="8">
    <location>
        <begin position="50"/>
        <end position="71"/>
    </location>
</feature>
<dbReference type="RefSeq" id="XP_032822555.1">
    <property type="nucleotide sequence ID" value="XM_032966664.1"/>
</dbReference>
<dbReference type="KEGG" id="pmrn:116949384"/>
<evidence type="ECO:0000313" key="9">
    <source>
        <dbReference type="Proteomes" id="UP001318040"/>
    </source>
</evidence>
<dbReference type="Gene3D" id="1.20.1070.10">
    <property type="entry name" value="Rhodopsin 7-helix transmembrane proteins"/>
    <property type="match status" value="1"/>
</dbReference>
<keyword evidence="2 8" id="KW-0812">Transmembrane</keyword>
<dbReference type="Pfam" id="PF00001">
    <property type="entry name" value="7tm_1"/>
    <property type="match status" value="1"/>
</dbReference>
<accession>A0AAJ7TT66</accession>
<dbReference type="GO" id="GO:0007204">
    <property type="term" value="P:positive regulation of cytosolic calcium ion concentration"/>
    <property type="evidence" value="ECO:0007669"/>
    <property type="project" value="TreeGrafter"/>
</dbReference>
<sequence>MDENEPWDATSNYSYLDAPLPDVSDRVCDFLDCLPCKTVDNDAFNAGTSILYGTAFVLSLVPNLAVLWLLATDHPPGSRVSTALLPLSHTAASLCGISTLPALVVVTRHGVGHWPSGAEALCKLLFFTFELYQYGTALSVASMGVEQFSTFGSGTGARASMCAASWLLAVGASLPSLVVVTATGGQRCEPDLDPESARTWEAAVGVLGVSLGCATAVAVFASFYIAARGDPAFDCSGRRELARVYFCLFLFCWLPYHTLLLAEVLKLADFLTFDCVAAEGVFYGKQAAQCLAFLYSGATAWAFIVLKYARPARQAGGTAQTALALS</sequence>
<keyword evidence="9" id="KW-1185">Reference proteome</keyword>
<dbReference type="InterPro" id="IPR000276">
    <property type="entry name" value="GPCR_Rhodpsn"/>
</dbReference>
<dbReference type="PRINTS" id="PR00237">
    <property type="entry name" value="GPCRRHODOPSN"/>
</dbReference>
<evidence type="ECO:0000313" key="10">
    <source>
        <dbReference type="RefSeq" id="XP_032822546.1"/>
    </source>
</evidence>
<dbReference type="GO" id="GO:0006955">
    <property type="term" value="P:immune response"/>
    <property type="evidence" value="ECO:0007669"/>
    <property type="project" value="TreeGrafter"/>
</dbReference>
<feature type="transmembrane region" description="Helical" evidence="8">
    <location>
        <begin position="157"/>
        <end position="182"/>
    </location>
</feature>
<evidence type="ECO:0000256" key="5">
    <source>
        <dbReference type="ARBA" id="ARBA00023136"/>
    </source>
</evidence>
<keyword evidence="7" id="KW-0807">Transducer</keyword>
<evidence type="ECO:0000256" key="4">
    <source>
        <dbReference type="ARBA" id="ARBA00023040"/>
    </source>
</evidence>
<keyword evidence="3 8" id="KW-1133">Transmembrane helix</keyword>
<dbReference type="AlphaFoldDB" id="A0AAJ7TT66"/>
<evidence type="ECO:0000256" key="3">
    <source>
        <dbReference type="ARBA" id="ARBA00022989"/>
    </source>
</evidence>
<dbReference type="GO" id="GO:0019957">
    <property type="term" value="F:C-C chemokine binding"/>
    <property type="evidence" value="ECO:0007669"/>
    <property type="project" value="TreeGrafter"/>
</dbReference>
<evidence type="ECO:0000313" key="11">
    <source>
        <dbReference type="RefSeq" id="XP_032822555.1"/>
    </source>
</evidence>
<dbReference type="Proteomes" id="UP001318040">
    <property type="component" value="Chromosome 2"/>
</dbReference>
<dbReference type="GO" id="GO:0060326">
    <property type="term" value="P:cell chemotaxis"/>
    <property type="evidence" value="ECO:0007669"/>
    <property type="project" value="TreeGrafter"/>
</dbReference>
<feature type="transmembrane region" description="Helical" evidence="8">
    <location>
        <begin position="286"/>
        <end position="306"/>
    </location>
</feature>
<evidence type="ECO:0000256" key="6">
    <source>
        <dbReference type="ARBA" id="ARBA00023170"/>
    </source>
</evidence>
<dbReference type="GeneID" id="116949384"/>
<dbReference type="InterPro" id="IPR050119">
    <property type="entry name" value="CCR1-9-like"/>
</dbReference>
<evidence type="ECO:0000256" key="7">
    <source>
        <dbReference type="ARBA" id="ARBA00023224"/>
    </source>
</evidence>
<dbReference type="GO" id="GO:0009897">
    <property type="term" value="C:external side of plasma membrane"/>
    <property type="evidence" value="ECO:0007669"/>
    <property type="project" value="TreeGrafter"/>
</dbReference>
<keyword evidence="4" id="KW-0297">G-protein coupled receptor</keyword>
<comment type="subcellular location">
    <subcellularLocation>
        <location evidence="1">Membrane</location>
    </subcellularLocation>
</comment>
<feature type="transmembrane region" description="Helical" evidence="8">
    <location>
        <begin position="245"/>
        <end position="266"/>
    </location>
</feature>
<feature type="transmembrane region" description="Helical" evidence="8">
    <location>
        <begin position="202"/>
        <end position="225"/>
    </location>
</feature>
<protein>
    <submittedName>
        <fullName evidence="10 11">Atypical chemokine receptor 3-like</fullName>
    </submittedName>
</protein>